<dbReference type="Pfam" id="PF24924">
    <property type="entry name" value="DUF7745"/>
    <property type="match status" value="1"/>
</dbReference>
<name>A0A371EHQ1_MUCPR</name>
<evidence type="ECO:0000313" key="3">
    <source>
        <dbReference type="Proteomes" id="UP000257109"/>
    </source>
</evidence>
<dbReference type="EMBL" id="QJKJ01013902">
    <property type="protein sequence ID" value="RDX65439.1"/>
    <property type="molecule type" value="Genomic_DNA"/>
</dbReference>
<feature type="non-terminal residue" evidence="2">
    <location>
        <position position="1"/>
    </location>
</feature>
<sequence length="164" mass="18909">MGTKWQFRVKQGYPMQAKAPDVQSLRYWGSFLKGQWRRAFERMQSNLLHILDIETHLKALELAPTLEEYECLLGLPLVESAQYFHQDQPPAWAMIIGLLGVPEAEIARAKRNRNGLKGLPRMEDCIDLAAMEVFMAKKDRGENPTMAVLANTYYTLNHYDRPLD</sequence>
<dbReference type="AlphaFoldDB" id="A0A371EHQ1"/>
<dbReference type="Proteomes" id="UP000257109">
    <property type="component" value="Unassembled WGS sequence"/>
</dbReference>
<dbReference type="OrthoDB" id="1743443at2759"/>
<evidence type="ECO:0000313" key="2">
    <source>
        <dbReference type="EMBL" id="RDX65439.1"/>
    </source>
</evidence>
<proteinExistence type="predicted"/>
<evidence type="ECO:0000259" key="1">
    <source>
        <dbReference type="Pfam" id="PF24924"/>
    </source>
</evidence>
<accession>A0A371EHQ1</accession>
<keyword evidence="3" id="KW-1185">Reference proteome</keyword>
<organism evidence="2 3">
    <name type="scientific">Mucuna pruriens</name>
    <name type="common">Velvet bean</name>
    <name type="synonym">Dolichos pruriens</name>
    <dbReference type="NCBI Taxonomy" id="157652"/>
    <lineage>
        <taxon>Eukaryota</taxon>
        <taxon>Viridiplantae</taxon>
        <taxon>Streptophyta</taxon>
        <taxon>Embryophyta</taxon>
        <taxon>Tracheophyta</taxon>
        <taxon>Spermatophyta</taxon>
        <taxon>Magnoliopsida</taxon>
        <taxon>eudicotyledons</taxon>
        <taxon>Gunneridae</taxon>
        <taxon>Pentapetalae</taxon>
        <taxon>rosids</taxon>
        <taxon>fabids</taxon>
        <taxon>Fabales</taxon>
        <taxon>Fabaceae</taxon>
        <taxon>Papilionoideae</taxon>
        <taxon>50 kb inversion clade</taxon>
        <taxon>NPAAA clade</taxon>
        <taxon>indigoferoid/millettioid clade</taxon>
        <taxon>Phaseoleae</taxon>
        <taxon>Mucuna</taxon>
    </lineage>
</organism>
<protein>
    <recommendedName>
        <fullName evidence="1">DUF7745 domain-containing protein</fullName>
    </recommendedName>
</protein>
<reference evidence="2" key="1">
    <citation type="submission" date="2018-05" db="EMBL/GenBank/DDBJ databases">
        <title>Draft genome of Mucuna pruriens seed.</title>
        <authorList>
            <person name="Nnadi N.E."/>
            <person name="Vos R."/>
            <person name="Hasami M.H."/>
            <person name="Devisetty U.K."/>
            <person name="Aguiy J.C."/>
        </authorList>
    </citation>
    <scope>NUCLEOTIDE SEQUENCE [LARGE SCALE GENOMIC DNA]</scope>
    <source>
        <strain evidence="2">JCA_2017</strain>
    </source>
</reference>
<comment type="caution">
    <text evidence="2">The sequence shown here is derived from an EMBL/GenBank/DDBJ whole genome shotgun (WGS) entry which is preliminary data.</text>
</comment>
<feature type="domain" description="DUF7745" evidence="1">
    <location>
        <begin position="61"/>
        <end position="121"/>
    </location>
</feature>
<dbReference type="InterPro" id="IPR056647">
    <property type="entry name" value="DUF7745"/>
</dbReference>
<gene>
    <name evidence="2" type="ORF">CR513_55903</name>
</gene>